<dbReference type="InterPro" id="IPR024467">
    <property type="entry name" value="Xre/MbcA/ParS-like_toxin-bd"/>
</dbReference>
<organism evidence="2 3">
    <name type="scientific">Mangrovicoccus algicola</name>
    <dbReference type="NCBI Taxonomy" id="2771008"/>
    <lineage>
        <taxon>Bacteria</taxon>
        <taxon>Pseudomonadati</taxon>
        <taxon>Pseudomonadota</taxon>
        <taxon>Alphaproteobacteria</taxon>
        <taxon>Rhodobacterales</taxon>
        <taxon>Paracoccaceae</taxon>
        <taxon>Mangrovicoccus</taxon>
    </lineage>
</organism>
<evidence type="ECO:0000313" key="3">
    <source>
        <dbReference type="Proteomes" id="UP000609121"/>
    </source>
</evidence>
<protein>
    <submittedName>
        <fullName evidence="2">DUF2384 domain-containing protein</fullName>
    </submittedName>
</protein>
<dbReference type="EMBL" id="JACVXA010000034">
    <property type="protein sequence ID" value="MBE3638873.1"/>
    <property type="molecule type" value="Genomic_DNA"/>
</dbReference>
<dbReference type="RefSeq" id="WP_193182938.1">
    <property type="nucleotide sequence ID" value="NZ_JACVXA010000034.1"/>
</dbReference>
<feature type="domain" description="Antitoxin Xre/MbcA/ParS-like toxin-binding" evidence="1">
    <location>
        <begin position="69"/>
        <end position="110"/>
    </location>
</feature>
<gene>
    <name evidence="2" type="ORF">ICN82_11735</name>
</gene>
<dbReference type="Proteomes" id="UP000609121">
    <property type="component" value="Unassembled WGS sequence"/>
</dbReference>
<evidence type="ECO:0000259" key="1">
    <source>
        <dbReference type="Pfam" id="PF09722"/>
    </source>
</evidence>
<sequence>MDFRSLTDEGGFSPELISAALRTTRAEIAATLGLGRDAFSRKERIRAVKTQTRLREMVEILNRVEGQAGSPLAAYAWFRSEPLAGFGGMTADQLVREGRADVVRAHLDRVMSGGFA</sequence>
<dbReference type="Pfam" id="PF09722">
    <property type="entry name" value="Xre_MbcA_ParS_C"/>
    <property type="match status" value="1"/>
</dbReference>
<proteinExistence type="predicted"/>
<dbReference type="AlphaFoldDB" id="A0A8J6YZR6"/>
<accession>A0A8J6YZR6</accession>
<comment type="caution">
    <text evidence="2">The sequence shown here is derived from an EMBL/GenBank/DDBJ whole genome shotgun (WGS) entry which is preliminary data.</text>
</comment>
<name>A0A8J6YZR6_9RHOB</name>
<evidence type="ECO:0000313" key="2">
    <source>
        <dbReference type="EMBL" id="MBE3638873.1"/>
    </source>
</evidence>
<reference evidence="2" key="1">
    <citation type="submission" date="2020-09" db="EMBL/GenBank/DDBJ databases">
        <title>A novel bacterium of genus Mangrovicoccus, isolated from South China Sea.</title>
        <authorList>
            <person name="Huang H."/>
            <person name="Mo K."/>
            <person name="Hu Y."/>
        </authorList>
    </citation>
    <scope>NUCLEOTIDE SEQUENCE</scope>
    <source>
        <strain evidence="2">HB182678</strain>
    </source>
</reference>
<keyword evidence="3" id="KW-1185">Reference proteome</keyword>